<feature type="domain" description="Glycosyltransferase Maf N-terminal" evidence="3">
    <location>
        <begin position="32"/>
        <end position="251"/>
    </location>
</feature>
<dbReference type="EMBL" id="PRLP01000015">
    <property type="protein sequence ID" value="PPC78451.1"/>
    <property type="molecule type" value="Genomic_DNA"/>
</dbReference>
<name>A0A2S5KUB9_9PROT</name>
<protein>
    <recommendedName>
        <fullName evidence="6">DUF115 domain-containing protein</fullName>
    </recommendedName>
</protein>
<feature type="domain" description="Glycosyltransferase Maf N-terminal" evidence="3">
    <location>
        <begin position="304"/>
        <end position="531"/>
    </location>
</feature>
<dbReference type="Pfam" id="PF01973">
    <property type="entry name" value="MptE-like"/>
    <property type="match status" value="1"/>
</dbReference>
<keyword evidence="1" id="KW-1133">Transmembrane helix</keyword>
<keyword evidence="1" id="KW-0812">Transmembrane</keyword>
<dbReference type="Pfam" id="PF20157">
    <property type="entry name" value="Maf_flag10_N"/>
    <property type="match status" value="2"/>
</dbReference>
<evidence type="ECO:0000313" key="5">
    <source>
        <dbReference type="Proteomes" id="UP000238196"/>
    </source>
</evidence>
<dbReference type="InterPro" id="IPR002826">
    <property type="entry name" value="MptE-like"/>
</dbReference>
<dbReference type="OrthoDB" id="7254531at2"/>
<feature type="transmembrane region" description="Helical" evidence="1">
    <location>
        <begin position="898"/>
        <end position="921"/>
    </location>
</feature>
<evidence type="ECO:0008006" key="6">
    <source>
        <dbReference type="Google" id="ProtNLM"/>
    </source>
</evidence>
<dbReference type="PANTHER" id="PTHR41786">
    <property type="entry name" value="MOTILITY ACCESSORY FACTOR MAF"/>
    <property type="match status" value="1"/>
</dbReference>
<keyword evidence="1" id="KW-0472">Membrane</keyword>
<dbReference type="InterPro" id="IPR045376">
    <property type="entry name" value="Maf_N"/>
</dbReference>
<organism evidence="4 5">
    <name type="scientific">Proteobacteria bacterium 228</name>
    <dbReference type="NCBI Taxonomy" id="2083153"/>
    <lineage>
        <taxon>Bacteria</taxon>
        <taxon>Pseudomonadati</taxon>
        <taxon>Pseudomonadota</taxon>
    </lineage>
</organism>
<evidence type="ECO:0000256" key="1">
    <source>
        <dbReference type="SAM" id="Phobius"/>
    </source>
</evidence>
<evidence type="ECO:0000313" key="4">
    <source>
        <dbReference type="EMBL" id="PPC78451.1"/>
    </source>
</evidence>
<proteinExistence type="predicted"/>
<dbReference type="AlphaFoldDB" id="A0A2S5KUB9"/>
<sequence>MLRNISQQIHEDGEAQEAIEASLAQTFADRKQRNLAALAQYYPQLLDHVHVGFSEDCLSVFCTKAAQPNLVDFASGRCWYGVDGETEITREVEAYLGNAFKINLHDDEVIAPPEALSQYGGTTFVDVRSWCEQRVSPGPLPHTVPLLICFGLGLGTYLDLFDRAHSIETYLVYEPSVDVFNTSLQTYDWAGFFERAIEQGRKVYLQIGNNAGSLDDDLKYIKSAHGIEEAFVYRHSCHPEMDACYQYLISRHYRWSDLIEGKVGLYPFHHPLDDVPPRSEDIYHLCRPSLNAEEQEKWREAKMRFFNNIQAFMQYYPNIAEAFYGYTPVAWHLFLDKEGCWNIYNSSRGVALYGCNTNETIDHEIEWFRKFPNKEDALLDNTGGKLWRYRHFYYVHQFRKMCQSEGGGLSSIPDYVPGLILLGMGLGYQLQSLSQLHSLQNIYICEPNHDFFYASLYVVDWDSILSSTDKNGGRCYLNLGDDGSHLSSDLVGQFSRIGVYNVVNAYIYQSYYHPVLQKAAFDLRNELKVLVSMGEYFEHAAYGLSHMQQVFTQGRTYLARRDIASRCIDGLNIPVIVLGNGPSLDEVMPFLKLNRERFILVSCGTALKPLYKSGIKPDFHAEVEQTYCTYKWISSIKDDDYLSDIVLLTINGVHPETAKLFGSVAMALKVGEGSTHAYEKSVCPESEFLSVEYSFPTVSNCALALLSHFGFKEIYLMGVDLGYITPGEHHSKLSDYYVETSEGRRLEVYDFAKAHGMIAVPGNFRDYVYSKHEFRISAQIIERLLSYSPHLQCFNCSDGARINGAIPMKASDIATPEVFDRQQWMSDFLQRGFHQPERSLGLFTGFNEYYDSMMFHADVKAFLSWLKRQDITSRKELELFSVKQREIFSQSLIRKRSLFFYFYWGSMSYITALIMKLGYLLDDEALCMEKVNQGIGLWIAYVEDTYQRYVIYPEKVESTNVVNPNW</sequence>
<dbReference type="Gene3D" id="3.90.1480.10">
    <property type="entry name" value="Alpha-2,3-sialyltransferase"/>
    <property type="match status" value="1"/>
</dbReference>
<evidence type="ECO:0000259" key="3">
    <source>
        <dbReference type="Pfam" id="PF20157"/>
    </source>
</evidence>
<dbReference type="Proteomes" id="UP000238196">
    <property type="component" value="Unassembled WGS sequence"/>
</dbReference>
<feature type="domain" description="6-hydroxymethylpterin diphosphokinase MptE-like" evidence="2">
    <location>
        <begin position="570"/>
        <end position="724"/>
    </location>
</feature>
<comment type="caution">
    <text evidence="4">The sequence shown here is derived from an EMBL/GenBank/DDBJ whole genome shotgun (WGS) entry which is preliminary data.</text>
</comment>
<dbReference type="PANTHER" id="PTHR41786:SF1">
    <property type="entry name" value="6-HYDROXYMETHYLPTERIN DIPHOSPHOKINASE MPTE-LIKE DOMAIN-CONTAINING PROTEIN"/>
    <property type="match status" value="1"/>
</dbReference>
<gene>
    <name evidence="4" type="ORF">C4K68_05210</name>
</gene>
<reference evidence="4 5" key="1">
    <citation type="submission" date="2018-02" db="EMBL/GenBank/DDBJ databases">
        <title>novel marine gammaproteobacteria from coastal saline agro ecosystem.</title>
        <authorList>
            <person name="Krishnan R."/>
            <person name="Ramesh Kumar N."/>
        </authorList>
    </citation>
    <scope>NUCLEOTIDE SEQUENCE [LARGE SCALE GENOMIC DNA]</scope>
    <source>
        <strain evidence="4 5">228</strain>
    </source>
</reference>
<accession>A0A2S5KUB9</accession>
<evidence type="ECO:0000259" key="2">
    <source>
        <dbReference type="Pfam" id="PF01973"/>
    </source>
</evidence>